<dbReference type="SUPFAM" id="SSF53335">
    <property type="entry name" value="S-adenosyl-L-methionine-dependent methyltransferases"/>
    <property type="match status" value="1"/>
</dbReference>
<name>A0A918AYX5_9ACTN</name>
<dbReference type="EMBL" id="BMSV01000004">
    <property type="protein sequence ID" value="GGQ03446.1"/>
    <property type="molecule type" value="Genomic_DNA"/>
</dbReference>
<accession>A0A918AYX5</accession>
<dbReference type="InterPro" id="IPR029063">
    <property type="entry name" value="SAM-dependent_MTases_sf"/>
</dbReference>
<evidence type="ECO:0000313" key="2">
    <source>
        <dbReference type="Proteomes" id="UP000654123"/>
    </source>
</evidence>
<comment type="caution">
    <text evidence="1">The sequence shown here is derived from an EMBL/GenBank/DDBJ whole genome shotgun (WGS) entry which is preliminary data.</text>
</comment>
<dbReference type="Pfam" id="PF13578">
    <property type="entry name" value="Methyltransf_24"/>
    <property type="match status" value="1"/>
</dbReference>
<organism evidence="1 2">
    <name type="scientific">Streptomyces roseolilacinus</name>
    <dbReference type="NCBI Taxonomy" id="66904"/>
    <lineage>
        <taxon>Bacteria</taxon>
        <taxon>Bacillati</taxon>
        <taxon>Actinomycetota</taxon>
        <taxon>Actinomycetes</taxon>
        <taxon>Kitasatosporales</taxon>
        <taxon>Streptomycetaceae</taxon>
        <taxon>Streptomyces</taxon>
    </lineage>
</organism>
<evidence type="ECO:0000313" key="1">
    <source>
        <dbReference type="EMBL" id="GGQ03446.1"/>
    </source>
</evidence>
<protein>
    <recommendedName>
        <fullName evidence="3">Class I SAM-dependent methyltransferase</fullName>
    </recommendedName>
</protein>
<proteinExistence type="predicted"/>
<keyword evidence="2" id="KW-1185">Reference proteome</keyword>
<dbReference type="AlphaFoldDB" id="A0A918AYX5"/>
<dbReference type="RefSeq" id="WP_189532441.1">
    <property type="nucleotide sequence ID" value="NZ_BMSV01000004.1"/>
</dbReference>
<reference evidence="1" key="2">
    <citation type="submission" date="2020-09" db="EMBL/GenBank/DDBJ databases">
        <authorList>
            <person name="Sun Q."/>
            <person name="Ohkuma M."/>
        </authorList>
    </citation>
    <scope>NUCLEOTIDE SEQUENCE</scope>
    <source>
        <strain evidence="1">JCM 4335</strain>
    </source>
</reference>
<dbReference type="Proteomes" id="UP000654123">
    <property type="component" value="Unassembled WGS sequence"/>
</dbReference>
<gene>
    <name evidence="1" type="ORF">GCM10010249_22190</name>
</gene>
<evidence type="ECO:0008006" key="3">
    <source>
        <dbReference type="Google" id="ProtNLM"/>
    </source>
</evidence>
<sequence>MPSLLRNPLTKRLLRPALSLIEQRMEHVTHAFQKDLDALHHEVADLRRQSYGLGLLLDHAGRGAHRMPTPTQVDRLVDEVRAVTGAADERARGDVTVAYRHLVALEALGVGGIGGTVSDVCGRLAAVPLLATGSGAEPRADVGAGPGVVEVLEVGTGHGLFAAALRRMLRRHGVEARLTLVDPLDGAPALEEVVRGNLALGGGSPDASRLVRGRLDESRVRELVADRRYGVVLLDGPHDGVPALAAPGAVVVSPAGVPGPGLRPLGAVADSAYYGTAA</sequence>
<dbReference type="Gene3D" id="3.40.50.150">
    <property type="entry name" value="Vaccinia Virus protein VP39"/>
    <property type="match status" value="1"/>
</dbReference>
<reference evidence="1" key="1">
    <citation type="journal article" date="2014" name="Int. J. Syst. Evol. Microbiol.">
        <title>Complete genome sequence of Corynebacterium casei LMG S-19264T (=DSM 44701T), isolated from a smear-ripened cheese.</title>
        <authorList>
            <consortium name="US DOE Joint Genome Institute (JGI-PGF)"/>
            <person name="Walter F."/>
            <person name="Albersmeier A."/>
            <person name="Kalinowski J."/>
            <person name="Ruckert C."/>
        </authorList>
    </citation>
    <scope>NUCLEOTIDE SEQUENCE</scope>
    <source>
        <strain evidence="1">JCM 4335</strain>
    </source>
</reference>